<protein>
    <recommendedName>
        <fullName evidence="3">HutD-family protein</fullName>
    </recommendedName>
</protein>
<organism evidence="1 2">
    <name type="scientific">Streptomyces canarius</name>
    <dbReference type="NCBI Taxonomy" id="285453"/>
    <lineage>
        <taxon>Bacteria</taxon>
        <taxon>Bacillati</taxon>
        <taxon>Actinomycetota</taxon>
        <taxon>Actinomycetes</taxon>
        <taxon>Kitasatosporales</taxon>
        <taxon>Streptomycetaceae</taxon>
        <taxon>Streptomyces</taxon>
    </lineage>
</organism>
<dbReference type="Proteomes" id="UP000653644">
    <property type="component" value="Unassembled WGS sequence"/>
</dbReference>
<dbReference type="PANTHER" id="PTHR37943">
    <property type="entry name" value="PROTEIN VES"/>
    <property type="match status" value="1"/>
</dbReference>
<dbReference type="EMBL" id="BMVN01000073">
    <property type="protein sequence ID" value="GHA70243.1"/>
    <property type="molecule type" value="Genomic_DNA"/>
</dbReference>
<keyword evidence="2" id="KW-1185">Reference proteome</keyword>
<dbReference type="InterPro" id="IPR014710">
    <property type="entry name" value="RmlC-like_jellyroll"/>
</dbReference>
<dbReference type="PANTHER" id="PTHR37943:SF1">
    <property type="entry name" value="PROTEIN VES"/>
    <property type="match status" value="1"/>
</dbReference>
<dbReference type="Pfam" id="PF05962">
    <property type="entry name" value="HutD"/>
    <property type="match status" value="1"/>
</dbReference>
<reference evidence="2" key="1">
    <citation type="journal article" date="2019" name="Int. J. Syst. Evol. Microbiol.">
        <title>The Global Catalogue of Microorganisms (GCM) 10K type strain sequencing project: providing services to taxonomists for standard genome sequencing and annotation.</title>
        <authorList>
            <consortium name="The Broad Institute Genomics Platform"/>
            <consortium name="The Broad Institute Genome Sequencing Center for Infectious Disease"/>
            <person name="Wu L."/>
            <person name="Ma J."/>
        </authorList>
    </citation>
    <scope>NUCLEOTIDE SEQUENCE [LARGE SCALE GENOMIC DNA]</scope>
    <source>
        <strain evidence="2">JCM 4733</strain>
    </source>
</reference>
<sequence length="198" mass="20973">MKIMRSFERVSTEWKNGGGITREVASGPPGASLDDFTWRVSLADVALGGPFSVFSGIDRILAVVDGPGMTLVVDGVPHRVDPYEPFTFSGDAVTVGTLLGGPIVDLNVMVRRAKATAQVRIVRDRASMQSRRNVCVLAIPLTGSAVLQRADVTLERLDAAILSDGELDTLSVTGVTAVVTLTPRQTSQPLTTDFCSSG</sequence>
<dbReference type="InterPro" id="IPR011051">
    <property type="entry name" value="RmlC_Cupin_sf"/>
</dbReference>
<dbReference type="Gene3D" id="2.60.120.10">
    <property type="entry name" value="Jelly Rolls"/>
    <property type="match status" value="1"/>
</dbReference>
<dbReference type="CDD" id="cd20293">
    <property type="entry name" value="cupin_HutD_N"/>
    <property type="match status" value="1"/>
</dbReference>
<evidence type="ECO:0000313" key="1">
    <source>
        <dbReference type="EMBL" id="GHA70243.1"/>
    </source>
</evidence>
<dbReference type="InterPro" id="IPR010282">
    <property type="entry name" value="Uncharacterised_HutD/Ves"/>
</dbReference>
<proteinExistence type="predicted"/>
<evidence type="ECO:0008006" key="3">
    <source>
        <dbReference type="Google" id="ProtNLM"/>
    </source>
</evidence>
<comment type="caution">
    <text evidence="1">The sequence shown here is derived from an EMBL/GenBank/DDBJ whole genome shotgun (WGS) entry which is preliminary data.</text>
</comment>
<gene>
    <name evidence="1" type="ORF">GCM10010345_87060</name>
</gene>
<dbReference type="SUPFAM" id="SSF51182">
    <property type="entry name" value="RmlC-like cupins"/>
    <property type="match status" value="1"/>
</dbReference>
<evidence type="ECO:0000313" key="2">
    <source>
        <dbReference type="Proteomes" id="UP000653644"/>
    </source>
</evidence>
<name>A0ABQ3D9Z1_9ACTN</name>
<accession>A0ABQ3D9Z1</accession>